<dbReference type="PANTHER" id="PTHR45911">
    <property type="entry name" value="C2 DOMAIN-CONTAINING PROTEIN"/>
    <property type="match status" value="1"/>
</dbReference>
<feature type="compositionally biased region" description="Basic and acidic residues" evidence="3">
    <location>
        <begin position="477"/>
        <end position="488"/>
    </location>
</feature>
<dbReference type="PROSITE" id="PS50004">
    <property type="entry name" value="C2"/>
    <property type="match status" value="2"/>
</dbReference>
<accession>A0A8S4E033</accession>
<comment type="caution">
    <text evidence="6">The sequence shown here is derived from an EMBL/GenBank/DDBJ whole genome shotgun (WGS) entry which is preliminary data.</text>
</comment>
<reference evidence="6" key="1">
    <citation type="submission" date="2020-11" db="EMBL/GenBank/DDBJ databases">
        <authorList>
            <person name="Whiteford S."/>
        </authorList>
    </citation>
    <scope>NUCLEOTIDE SEQUENCE</scope>
</reference>
<dbReference type="SMART" id="SM00239">
    <property type="entry name" value="C2"/>
    <property type="match status" value="2"/>
</dbReference>
<dbReference type="GO" id="GO:0030672">
    <property type="term" value="C:synaptic vesicle membrane"/>
    <property type="evidence" value="ECO:0007669"/>
    <property type="project" value="TreeGrafter"/>
</dbReference>
<dbReference type="Pfam" id="PF00168">
    <property type="entry name" value="C2"/>
    <property type="match status" value="2"/>
</dbReference>
<feature type="transmembrane region" description="Helical" evidence="4">
    <location>
        <begin position="424"/>
        <end position="457"/>
    </location>
</feature>
<dbReference type="GO" id="GO:0046928">
    <property type="term" value="P:regulation of neurotransmitter secretion"/>
    <property type="evidence" value="ECO:0007669"/>
    <property type="project" value="TreeGrafter"/>
</dbReference>
<evidence type="ECO:0000313" key="7">
    <source>
        <dbReference type="Proteomes" id="UP000653454"/>
    </source>
</evidence>
<feature type="domain" description="C2" evidence="5">
    <location>
        <begin position="75"/>
        <end position="189"/>
    </location>
</feature>
<sequence length="620" mass="70472">MSESAGEEGSAQPLLERRGEVDDEKEKKVTERKSSTLPSSSRRVNILRPASFSNFLGVGPRRLRAADPLDSALVPLEQKVNTLNVRHLPKGSAVVSIVLVEARGLPDPPADGASHGIYCKFSLGSESFKSKVVPNTRQPQWKQRFKLSFQRNTLLKISLWDKGRQKNFMGGCTLDLLELEPERTHERWQPLDDGFGSVHFALTMCIVGKEAAAASSDARLENIAVEKYSWLNIKNLKEDWSSVGQLSVRVHGAKGLAGRPSAYCILELDNERVQTHHASSSAEPVWNKDFVFNVRDVTTTLDIKVHDNSMVNIISDGFLGKVSIPLCRVRSTELRWYALKDRSKRNCAKGNCPRILLELNMVWHPIKATAKMFRPKEVKYIKKSKKFDIALVYNNVEFIRDTFIFLLEINEGYKRLFEWESREFSCIALTCWVLFWFFFQIWMLPLLLLLPFLYFGLRLPSHDDSSDINQNSEVVEPEPHNEKNDKSITGRMLGLPEMTLTITDGIEYIASVAERFVNLVTFKVPFLSQLAIVLLLGAALVLYVVPFNYLLIAFGIYKFTRKYLHPDRELNNDIVDFISHLPDNDVLRDWKELKVPEPAPCNGTMNGTTKVPVQQTQSNK</sequence>
<evidence type="ECO:0000256" key="1">
    <source>
        <dbReference type="ARBA" id="ARBA00022723"/>
    </source>
</evidence>
<keyword evidence="2" id="KW-0106">Calcium</keyword>
<feature type="region of interest" description="Disordered" evidence="3">
    <location>
        <begin position="468"/>
        <end position="488"/>
    </location>
</feature>
<feature type="region of interest" description="Disordered" evidence="3">
    <location>
        <begin position="1"/>
        <end position="42"/>
    </location>
</feature>
<keyword evidence="4" id="KW-0472">Membrane</keyword>
<dbReference type="Proteomes" id="UP000653454">
    <property type="component" value="Unassembled WGS sequence"/>
</dbReference>
<evidence type="ECO:0000256" key="3">
    <source>
        <dbReference type="SAM" id="MobiDB-lite"/>
    </source>
</evidence>
<evidence type="ECO:0000256" key="4">
    <source>
        <dbReference type="SAM" id="Phobius"/>
    </source>
</evidence>
<dbReference type="AlphaFoldDB" id="A0A8S4E033"/>
<keyword evidence="7" id="KW-1185">Reference proteome</keyword>
<dbReference type="PANTHER" id="PTHR45911:SF4">
    <property type="entry name" value="MULTIPLE C2 AND TRANSMEMBRANE DOMAIN-CONTAINING PROTEIN"/>
    <property type="match status" value="1"/>
</dbReference>
<proteinExistence type="predicted"/>
<feature type="compositionally biased region" description="Polar residues" evidence="3">
    <location>
        <begin position="603"/>
        <end position="620"/>
    </location>
</feature>
<evidence type="ECO:0000313" key="6">
    <source>
        <dbReference type="EMBL" id="CAG9107887.1"/>
    </source>
</evidence>
<dbReference type="Gene3D" id="2.60.40.150">
    <property type="entry name" value="C2 domain"/>
    <property type="match status" value="2"/>
</dbReference>
<feature type="transmembrane region" description="Helical" evidence="4">
    <location>
        <begin position="526"/>
        <end position="552"/>
    </location>
</feature>
<evidence type="ECO:0000259" key="5">
    <source>
        <dbReference type="PROSITE" id="PS50004"/>
    </source>
</evidence>
<feature type="compositionally biased region" description="Basic and acidic residues" evidence="3">
    <location>
        <begin position="15"/>
        <end position="34"/>
    </location>
</feature>
<gene>
    <name evidence="6" type="ORF">PLXY2_LOCUS3937</name>
</gene>
<protein>
    <submittedName>
        <fullName evidence="6">(diamondback moth) hypothetical protein</fullName>
    </submittedName>
</protein>
<feature type="domain" description="C2" evidence="5">
    <location>
        <begin position="225"/>
        <end position="341"/>
    </location>
</feature>
<dbReference type="InterPro" id="IPR000008">
    <property type="entry name" value="C2_dom"/>
</dbReference>
<dbReference type="SUPFAM" id="SSF49562">
    <property type="entry name" value="C2 domain (Calcium/lipid-binding domain, CaLB)"/>
    <property type="match status" value="2"/>
</dbReference>
<keyword evidence="4" id="KW-1133">Transmembrane helix</keyword>
<dbReference type="GO" id="GO:0005509">
    <property type="term" value="F:calcium ion binding"/>
    <property type="evidence" value="ECO:0007669"/>
    <property type="project" value="TreeGrafter"/>
</dbReference>
<dbReference type="EMBL" id="CAJHNJ030000010">
    <property type="protein sequence ID" value="CAG9107887.1"/>
    <property type="molecule type" value="Genomic_DNA"/>
</dbReference>
<keyword evidence="4" id="KW-0812">Transmembrane</keyword>
<name>A0A8S4E033_PLUXY</name>
<dbReference type="InterPro" id="IPR035892">
    <property type="entry name" value="C2_domain_sf"/>
</dbReference>
<feature type="region of interest" description="Disordered" evidence="3">
    <location>
        <begin position="598"/>
        <end position="620"/>
    </location>
</feature>
<keyword evidence="1" id="KW-0479">Metal-binding</keyword>
<evidence type="ECO:0000256" key="2">
    <source>
        <dbReference type="ARBA" id="ARBA00022837"/>
    </source>
</evidence>
<organism evidence="6 7">
    <name type="scientific">Plutella xylostella</name>
    <name type="common">Diamondback moth</name>
    <name type="synonym">Plutella maculipennis</name>
    <dbReference type="NCBI Taxonomy" id="51655"/>
    <lineage>
        <taxon>Eukaryota</taxon>
        <taxon>Metazoa</taxon>
        <taxon>Ecdysozoa</taxon>
        <taxon>Arthropoda</taxon>
        <taxon>Hexapoda</taxon>
        <taxon>Insecta</taxon>
        <taxon>Pterygota</taxon>
        <taxon>Neoptera</taxon>
        <taxon>Endopterygota</taxon>
        <taxon>Lepidoptera</taxon>
        <taxon>Glossata</taxon>
        <taxon>Ditrysia</taxon>
        <taxon>Yponomeutoidea</taxon>
        <taxon>Plutellidae</taxon>
        <taxon>Plutella</taxon>
    </lineage>
</organism>